<evidence type="ECO:0000313" key="3">
    <source>
        <dbReference type="EMBL" id="GAX19620.1"/>
    </source>
</evidence>
<dbReference type="PANTHER" id="PTHR12136">
    <property type="entry name" value="ENHANCED DISEASE RESISTANCE-RELATED"/>
    <property type="match status" value="1"/>
</dbReference>
<dbReference type="SUPFAM" id="SSF50729">
    <property type="entry name" value="PH domain-like"/>
    <property type="match status" value="1"/>
</dbReference>
<dbReference type="AlphaFoldDB" id="A0A1Z5JZZ6"/>
<reference evidence="3 4" key="1">
    <citation type="journal article" date="2015" name="Plant Cell">
        <title>Oil accumulation by the oleaginous diatom Fistulifera solaris as revealed by the genome and transcriptome.</title>
        <authorList>
            <person name="Tanaka T."/>
            <person name="Maeda Y."/>
            <person name="Veluchamy A."/>
            <person name="Tanaka M."/>
            <person name="Abida H."/>
            <person name="Marechal E."/>
            <person name="Bowler C."/>
            <person name="Muto M."/>
            <person name="Sunaga Y."/>
            <person name="Tanaka M."/>
            <person name="Yoshino T."/>
            <person name="Taniguchi T."/>
            <person name="Fukuda Y."/>
            <person name="Nemoto M."/>
            <person name="Matsumoto M."/>
            <person name="Wong P.S."/>
            <person name="Aburatani S."/>
            <person name="Fujibuchi W."/>
        </authorList>
    </citation>
    <scope>NUCLEOTIDE SEQUENCE [LARGE SCALE GENOMIC DNA]</scope>
    <source>
        <strain evidence="3 4">JPCC DA0580</strain>
    </source>
</reference>
<comment type="caution">
    <text evidence="3">The sequence shown here is derived from an EMBL/GenBank/DDBJ whole genome shotgun (WGS) entry which is preliminary data.</text>
</comment>
<dbReference type="Proteomes" id="UP000198406">
    <property type="component" value="Unassembled WGS sequence"/>
</dbReference>
<protein>
    <recommendedName>
        <fullName evidence="2">PH domain-containing protein</fullName>
    </recommendedName>
</protein>
<name>A0A1Z5JZZ6_FISSO</name>
<organism evidence="3 4">
    <name type="scientific">Fistulifera solaris</name>
    <name type="common">Oleaginous diatom</name>
    <dbReference type="NCBI Taxonomy" id="1519565"/>
    <lineage>
        <taxon>Eukaryota</taxon>
        <taxon>Sar</taxon>
        <taxon>Stramenopiles</taxon>
        <taxon>Ochrophyta</taxon>
        <taxon>Bacillariophyta</taxon>
        <taxon>Bacillariophyceae</taxon>
        <taxon>Bacillariophycidae</taxon>
        <taxon>Naviculales</taxon>
        <taxon>Naviculaceae</taxon>
        <taxon>Fistulifera</taxon>
    </lineage>
</organism>
<feature type="domain" description="PH" evidence="2">
    <location>
        <begin position="34"/>
        <end position="159"/>
    </location>
</feature>
<dbReference type="InterPro" id="IPR001849">
    <property type="entry name" value="PH_domain"/>
</dbReference>
<feature type="region of interest" description="Disordered" evidence="1">
    <location>
        <begin position="533"/>
        <end position="552"/>
    </location>
</feature>
<accession>A0A1Z5JZZ6</accession>
<dbReference type="PROSITE" id="PS50003">
    <property type="entry name" value="PH_DOMAIN"/>
    <property type="match status" value="1"/>
</dbReference>
<feature type="region of interest" description="Disordered" evidence="1">
    <location>
        <begin position="252"/>
        <end position="276"/>
    </location>
</feature>
<dbReference type="Pfam" id="PF07059">
    <property type="entry name" value="EDR2_C"/>
    <property type="match status" value="1"/>
</dbReference>
<feature type="compositionally biased region" description="Polar residues" evidence="1">
    <location>
        <begin position="1"/>
        <end position="19"/>
    </location>
</feature>
<dbReference type="EMBL" id="BDSP01000137">
    <property type="protein sequence ID" value="GAX19620.1"/>
    <property type="molecule type" value="Genomic_DNA"/>
</dbReference>
<dbReference type="InterPro" id="IPR009769">
    <property type="entry name" value="EDR2_C"/>
</dbReference>
<keyword evidence="4" id="KW-1185">Reference proteome</keyword>
<evidence type="ECO:0000313" key="4">
    <source>
        <dbReference type="Proteomes" id="UP000198406"/>
    </source>
</evidence>
<evidence type="ECO:0000259" key="2">
    <source>
        <dbReference type="PROSITE" id="PS50003"/>
    </source>
</evidence>
<dbReference type="PANTHER" id="PTHR12136:SF41">
    <property type="entry name" value="PLECKSTRIN HOMOLOGY (PH) AND LIPID-BINDING START DOMAINS-CONTAINING PROTEIN"/>
    <property type="match status" value="1"/>
</dbReference>
<evidence type="ECO:0000256" key="1">
    <source>
        <dbReference type="SAM" id="MobiDB-lite"/>
    </source>
</evidence>
<gene>
    <name evidence="3" type="ORF">FisN_19Hh200</name>
</gene>
<proteinExistence type="predicted"/>
<sequence>MKSNARSPQDGSQVNSNARRVSLDRHSPFPTEPQIRHSGRAHVRGKIRRVWRPRYLEVWDNGLVRYYEENGSGCRVPRYTLILFQARILDATTFRDMHVGLPTSTYGFMFRGQRLLSSDTETLQCSPDPVQHEQRDFLCAVATLEEAQMWVVALQWAATRNVTHLTTLASPRSGPIVSPWWKDELPSPLLTPRIDESISENEDMLGVRVLESCTFEEEDTKTKSPVENLILTTSHVNETESEQIDVTTVTTVTTRDSGSTGMQKRHASRSSKADSNPSKIVITRVTQYRVVRLARSLRFEIAYEIRVLLLQRRQVAEQWSILRTADDFQKLVDNIDFQMGDSRRGMIHQISRLSTRPSAEQLKATLSVVDSLLRSVVVDAKTVNTSALKSFLCLSSASSPSQANVAPLSVRLLEGHDGLSILTKKTAIALHSTISTDRFVKEWLHSCATKQSAVDEFAARVLSLGYLWGDKALIPFPSQSMLFLATAVLPLTGRVLGQFIPVVTIRLDLLFLSWAGAACFGSIVMGKSSELAPSRRQPPVVKEQRGSADGTPQVTIKNTEVRRREISIDDDCEESDGEEASPLHPFVSFEDERLSSPLPKFPSKDGHSCWSQPETKIFHVRGANYLTDKVKVLSGPAPLTCRGVDMWMTDNPRHNIARHPSVLGGRLADEDTFLVNFMLPFGNLVAYFSIPPLDMFPQKLQGVWDRFCNGDQEYRDARLKLLPVVVEGPWIVKAAVGPGKSPALLGKVIPLQYFFRDRDLTRKGVYEVDVIITASSIAKGILSVVRGHTKSVSIAFAFIIEGVSEEELPESVLCCFQMHSLHLENCPILPDFNLDDEQYPEQ</sequence>
<feature type="region of interest" description="Disordered" evidence="1">
    <location>
        <begin position="1"/>
        <end position="38"/>
    </location>
</feature>
<dbReference type="OrthoDB" id="9970435at2759"/>
<dbReference type="InterPro" id="IPR045096">
    <property type="entry name" value="EDR2-like"/>
</dbReference>
<dbReference type="InParanoid" id="A0A1Z5JZZ6"/>